<organism evidence="7 8">
    <name type="scientific">Miscanthus lutarioriparius</name>
    <dbReference type="NCBI Taxonomy" id="422564"/>
    <lineage>
        <taxon>Eukaryota</taxon>
        <taxon>Viridiplantae</taxon>
        <taxon>Streptophyta</taxon>
        <taxon>Embryophyta</taxon>
        <taxon>Tracheophyta</taxon>
        <taxon>Spermatophyta</taxon>
        <taxon>Magnoliopsida</taxon>
        <taxon>Liliopsida</taxon>
        <taxon>Poales</taxon>
        <taxon>Poaceae</taxon>
        <taxon>PACMAD clade</taxon>
        <taxon>Panicoideae</taxon>
        <taxon>Andropogonodae</taxon>
        <taxon>Andropogoneae</taxon>
        <taxon>Saccharinae</taxon>
        <taxon>Miscanthus</taxon>
    </lineage>
</organism>
<dbReference type="InterPro" id="IPR003441">
    <property type="entry name" value="NAC-dom"/>
</dbReference>
<protein>
    <recommendedName>
        <fullName evidence="6">NAC domain-containing protein</fullName>
    </recommendedName>
</protein>
<gene>
    <name evidence="7" type="ORF">NCGR_LOCUS26175</name>
</gene>
<dbReference type="PANTHER" id="PTHR31719:SF116">
    <property type="entry name" value="NAC DOMAIN-CONTAINING PROTEIN"/>
    <property type="match status" value="1"/>
</dbReference>
<keyword evidence="8" id="KW-1185">Reference proteome</keyword>
<name>A0A811P7X5_9POAL</name>
<keyword evidence="4" id="KW-0539">Nucleus</keyword>
<evidence type="ECO:0000256" key="3">
    <source>
        <dbReference type="ARBA" id="ARBA00023163"/>
    </source>
</evidence>
<feature type="domain" description="NAC" evidence="6">
    <location>
        <begin position="9"/>
        <end position="172"/>
    </location>
</feature>
<dbReference type="PROSITE" id="PS51005">
    <property type="entry name" value="NAC"/>
    <property type="match status" value="1"/>
</dbReference>
<evidence type="ECO:0000313" key="7">
    <source>
        <dbReference type="EMBL" id="CAD6239147.1"/>
    </source>
</evidence>
<accession>A0A811P7X5</accession>
<evidence type="ECO:0000256" key="5">
    <source>
        <dbReference type="SAM" id="MobiDB-lite"/>
    </source>
</evidence>
<evidence type="ECO:0000256" key="1">
    <source>
        <dbReference type="ARBA" id="ARBA00023015"/>
    </source>
</evidence>
<dbReference type="EMBL" id="CAJGYO010000006">
    <property type="protein sequence ID" value="CAD6239147.1"/>
    <property type="molecule type" value="Genomic_DNA"/>
</dbReference>
<evidence type="ECO:0000256" key="4">
    <source>
        <dbReference type="ARBA" id="ARBA00023242"/>
    </source>
</evidence>
<dbReference type="Proteomes" id="UP000604825">
    <property type="component" value="Unassembled WGS sequence"/>
</dbReference>
<dbReference type="PANTHER" id="PTHR31719">
    <property type="entry name" value="NAC TRANSCRIPTION FACTOR 56"/>
    <property type="match status" value="1"/>
</dbReference>
<feature type="region of interest" description="Disordered" evidence="5">
    <location>
        <begin position="175"/>
        <end position="213"/>
    </location>
</feature>
<dbReference type="InterPro" id="IPR036093">
    <property type="entry name" value="NAC_dom_sf"/>
</dbReference>
<feature type="compositionally biased region" description="Acidic residues" evidence="5">
    <location>
        <begin position="184"/>
        <end position="194"/>
    </location>
</feature>
<evidence type="ECO:0000256" key="2">
    <source>
        <dbReference type="ARBA" id="ARBA00023125"/>
    </source>
</evidence>
<dbReference type="AlphaFoldDB" id="A0A811P7X5"/>
<evidence type="ECO:0000313" key="8">
    <source>
        <dbReference type="Proteomes" id="UP000604825"/>
    </source>
</evidence>
<dbReference type="Pfam" id="PF02365">
    <property type="entry name" value="NAM"/>
    <property type="match status" value="1"/>
</dbReference>
<keyword evidence="2" id="KW-0238">DNA-binding</keyword>
<proteinExistence type="predicted"/>
<dbReference type="GO" id="GO:0006355">
    <property type="term" value="P:regulation of DNA-templated transcription"/>
    <property type="evidence" value="ECO:0007669"/>
    <property type="project" value="InterPro"/>
</dbReference>
<dbReference type="OrthoDB" id="682680at2759"/>
<keyword evidence="3" id="KW-0804">Transcription</keyword>
<reference evidence="7" key="1">
    <citation type="submission" date="2020-10" db="EMBL/GenBank/DDBJ databases">
        <authorList>
            <person name="Han B."/>
            <person name="Lu T."/>
            <person name="Zhao Q."/>
            <person name="Huang X."/>
            <person name="Zhao Y."/>
        </authorList>
    </citation>
    <scope>NUCLEOTIDE SEQUENCE</scope>
</reference>
<comment type="caution">
    <text evidence="7">The sequence shown here is derived from an EMBL/GenBank/DDBJ whole genome shotgun (WGS) entry which is preliminary data.</text>
</comment>
<keyword evidence="1" id="KW-0805">Transcription regulation</keyword>
<dbReference type="GO" id="GO:0003677">
    <property type="term" value="F:DNA binding"/>
    <property type="evidence" value="ECO:0007669"/>
    <property type="project" value="UniProtKB-KW"/>
</dbReference>
<dbReference type="SUPFAM" id="SSF101941">
    <property type="entry name" value="NAC domain"/>
    <property type="match status" value="1"/>
</dbReference>
<dbReference type="Gene3D" id="2.170.150.80">
    <property type="entry name" value="NAC domain"/>
    <property type="match status" value="1"/>
</dbReference>
<evidence type="ECO:0000259" key="6">
    <source>
        <dbReference type="PROSITE" id="PS51005"/>
    </source>
</evidence>
<sequence>MSAAEALGLPPGVRFDPTGDELVEFYLLPRALGRPPAVPGIIIEDDTATTSTSAEHPWKLLTRHRRTDDSEAYFFERVAAGSGETTKGGGAGARQDRSCGGRWTWVGQKRAPDEALPPRGDGEHVSWGKYSLNLQEGRRRRGGSTGWVMHEYTVASPQCPLLPVKLCHVSFTGHGQKRQRVPDDDGGGEGEGQELEPQADTAPQHKRAATGSSMVTTATAMPNQELSEARAQQNQEQQFPNYDYDTSSIGHFWSSDAGFSQESSIILDPSYPDARSNHQEPFALDQQLTQIQQCSASQSQAYHQEQFMFMNPAGSSTEAHCAVQSASDLGSSQEPQVWHPLTEEQQFSLAQLLGAISSPRCPPTTPATYHEQEQIQRFAPVATADLLPLSTVQESCTTEQSHGNMGQYDDFFRGWSDLDSFCDTSGIKDDDDMAAQTLAAVGCGGGSSLDQHFFYQQPAF</sequence>